<dbReference type="EMBL" id="CAJVPU010006912">
    <property type="protein sequence ID" value="CAG8566115.1"/>
    <property type="molecule type" value="Genomic_DNA"/>
</dbReference>
<comment type="caution">
    <text evidence="1">The sequence shown here is derived from an EMBL/GenBank/DDBJ whole genome shotgun (WGS) entry which is preliminary data.</text>
</comment>
<organism evidence="1 2">
    <name type="scientific">Dentiscutata heterogama</name>
    <dbReference type="NCBI Taxonomy" id="1316150"/>
    <lineage>
        <taxon>Eukaryota</taxon>
        <taxon>Fungi</taxon>
        <taxon>Fungi incertae sedis</taxon>
        <taxon>Mucoromycota</taxon>
        <taxon>Glomeromycotina</taxon>
        <taxon>Glomeromycetes</taxon>
        <taxon>Diversisporales</taxon>
        <taxon>Gigasporaceae</taxon>
        <taxon>Dentiscutata</taxon>
    </lineage>
</organism>
<gene>
    <name evidence="1" type="ORF">DHETER_LOCUS5856</name>
</gene>
<protein>
    <submittedName>
        <fullName evidence="1">2304_t:CDS:1</fullName>
    </submittedName>
</protein>
<dbReference type="Proteomes" id="UP000789702">
    <property type="component" value="Unassembled WGS sequence"/>
</dbReference>
<evidence type="ECO:0000313" key="2">
    <source>
        <dbReference type="Proteomes" id="UP000789702"/>
    </source>
</evidence>
<evidence type="ECO:0000313" key="1">
    <source>
        <dbReference type="EMBL" id="CAG8566115.1"/>
    </source>
</evidence>
<accession>A0ACA9M6W1</accession>
<feature type="non-terminal residue" evidence="1">
    <location>
        <position position="61"/>
    </location>
</feature>
<name>A0ACA9M6W1_9GLOM</name>
<keyword evidence="2" id="KW-1185">Reference proteome</keyword>
<sequence>MYFIPIVDTNFNNEARERLTRISIVKAEKAQTVEDLLIRIAQSGKLRGIAIDRPTAKAREK</sequence>
<reference evidence="1" key="1">
    <citation type="submission" date="2021-06" db="EMBL/GenBank/DDBJ databases">
        <authorList>
            <person name="Kallberg Y."/>
            <person name="Tangrot J."/>
            <person name="Rosling A."/>
        </authorList>
    </citation>
    <scope>NUCLEOTIDE SEQUENCE</scope>
    <source>
        <strain evidence="1">IL203A</strain>
    </source>
</reference>
<proteinExistence type="predicted"/>